<sequence>MLVIDLGLEFQCEITMEGVGPGCHVTVCSVVYLPHIGCGEILAEGETDENGVFLASLPGSTGPVVYVTIDPCQPYLNEAPPYYLVGIPPYGAISTTLDVPCDLLNLSGCVTSLLTGEAIENALVCVECEPFNLYDETDQNGEFDINLATCGMPGDIIVVTASAEGFEDVVIDYQTDPVEPDNVICPIELPCDSRCFTGIVIDKDSEEPIAGATVVLYDDAEPPVEIGNTVTDEDGYFELCIPETIPMHAALTIVFDAELYGERTFGFFAPGCEDIPMVVELDCDTIELCVKLECFEFPVAGIELEIITDKQDRFSLGYTDELGVLCADLPACLSGHVVDVIADNVPECCVEPVIPPLEEPECIGEECNDEYSGKGYYDPCYGPDCPQIPDGLDPVGGAGDCPVLVDLGQSICLECGTNYLNMTAEGCCDEDVQSEIKVQVLDGVTGEPVYKAHVIWYDLLTGKKVDYAKTDYHGKIYYEIDPEETKCPCQDDDHDDDYDDDSDDDEYRRPKCGSQWQGIEMGGLYLIKVIDHEFHDQTSIMYIPHGCSSLFRKFYMECCEAKISGVVKDENWHPIADAKVMAYDLNPEVYPEAKLLGQDVTDLGGDWSIRMVDIGQDEVWVVILAEGYAPSVSLHYMKCGYLCLGVFKLVCTDDIATIQFVRDSPVPLEPRFVGGVWYVATNKQPPFAVEPFFDPELLIQEGMSDYMGKADIELHNVQGERWVLDAHKDNYDEIHHSFTTCRCPIEDLQVLMPCSGTWISGYVTNNGVPMVDKAVEVSSDEGVLVATVRTDDMGYYVAYLPKDFQFSPYVTIKVILNCEQYCSKVVFPTCGPNVEDIEVDFLSVLIYGHVFDPVTGAPIKGALVEIINPYTHAVIGSELTGNNGHITPISVPTLAYVEYRISADGRTPVALSTLLPPCGSIVLHQGLYCDGAQLRILVKDVLDNPADMIPVDVYANGDLLREGYTEEDGYVTFEVDSIYNSGRTTVTVVVGSGGVFDVLTLHRDVELTCGLTEEEFIVQCECKGKELLIAVQNAADECLSAVIRTYYIDEECGNEVTIDIDYYKDGKKHDYGRCDGGKNDPRKLTGEYAMSYSEEMFAKFDKRYDGDWGCRYGCHYEKVNISALEPGTKVFVEVTPVSKDYYMGYNKNGRKDMYKKKFEYMPTTVCAFVPFCGCVKVVAELECRDAPVFCLEVLDCHAKGLLYKWGGEGIEGIAVQIFNEEWDSLEGITGSDGLACFDLEGFAEVGDRIVARYSDDDYYPQWPVCDITNCGLNIETVYPKCDVGVTLTVNVELADLMVVDWPVGDGNEVLVDLVCCDDLDKYCCNTAPVIDGVAVFENVDTYACLGKEMVIRVRLEKLDNTDYECYIHEMEEIDYSCRCNDEVPEFRTTQYFDFCYEMPCCGEAETTVVVPCYCTDKGSITIENQSGEMFTANATKLSNPNLTETIQEIGDIDSPFDEDIMLEEQCFARYTETVLSYEYEQGDIPVYTVYRTYPLECSMDNEIEEIVPTRDECLANLNTWTIEVYDETGTPQVNAIIEATLDPLAPIYPDIEALGVYTFLGTSLQHGTYDFTVAKEGYVTVVSDQYIPVAVNACYNIVRTITLVPACYFIDLDIIDIADFDKKYYGMVLDKVPLQDFTLWNGALGLLPMQNVVENRTGLDGDYQTRLMSGGNTSFALDAGVLDNGYDDIPAIFTVPGRNCTCADCQLCDCCICPEGEDCNCDDTDCTKRGGWGWGCDPLDKCPEQECDTKVCHGVPKSIGDNEFLMVVEMDVVEYDLNIDFVANFDYACCSETLSCLDDPEIIVPDDVDDENGYKLDFGWPNPPPPPSCECDHCDRSIFYCTPNFFCGEFEAKWEILPCDERCILAVFRWTSLSDETWEDVKDRWTFTVENMEPEDKAERIYTYQTGNGTFSANGWTTSFPAQIVYDLTQFANGTTLEPTIESQLPEPIPV</sequence>
<keyword evidence="5" id="KW-1185">Reference proteome</keyword>
<evidence type="ECO:0000313" key="2">
    <source>
        <dbReference type="EMBL" id="GIQ81485.1"/>
    </source>
</evidence>
<dbReference type="EMBL" id="BDIP01000408">
    <property type="protein sequence ID" value="GIQ81485.1"/>
    <property type="molecule type" value="Genomic_DNA"/>
</dbReference>
<name>A0A9K3CUR3_9EUKA</name>
<protein>
    <recommendedName>
        <fullName evidence="6">Carboxypeptidase regulatory-like domain-containing protein</fullName>
    </recommendedName>
</protein>
<evidence type="ECO:0000313" key="4">
    <source>
        <dbReference type="EMBL" id="GIQ83673.1"/>
    </source>
</evidence>
<evidence type="ECO:0000313" key="5">
    <source>
        <dbReference type="Proteomes" id="UP000265618"/>
    </source>
</evidence>
<evidence type="ECO:0000256" key="1">
    <source>
        <dbReference type="SAM" id="MobiDB-lite"/>
    </source>
</evidence>
<dbReference type="EMBL" id="BDIP01001137">
    <property type="protein sequence ID" value="GIQ83673.1"/>
    <property type="molecule type" value="Genomic_DNA"/>
</dbReference>
<feature type="compositionally biased region" description="Acidic residues" evidence="1">
    <location>
        <begin position="492"/>
        <end position="505"/>
    </location>
</feature>
<evidence type="ECO:0008006" key="6">
    <source>
        <dbReference type="Google" id="ProtNLM"/>
    </source>
</evidence>
<dbReference type="EMBL" id="BDIP01000731">
    <property type="protein sequence ID" value="GIQ82540.1"/>
    <property type="molecule type" value="Genomic_DNA"/>
</dbReference>
<reference evidence="4 5" key="2">
    <citation type="journal article" date="2018" name="PLoS ONE">
        <title>The draft genome of Kipferlia bialata reveals reductive genome evolution in fornicate parasites.</title>
        <authorList>
            <person name="Tanifuji G."/>
            <person name="Takabayashi S."/>
            <person name="Kume K."/>
            <person name="Takagi M."/>
            <person name="Nakayama T."/>
            <person name="Kamikawa R."/>
            <person name="Inagaki Y."/>
            <person name="Hashimoto T."/>
        </authorList>
    </citation>
    <scope>NUCLEOTIDE SEQUENCE [LARGE SCALE GENOMIC DNA]</scope>
    <source>
        <strain evidence="4">NY0173</strain>
    </source>
</reference>
<dbReference type="SUPFAM" id="SSF49478">
    <property type="entry name" value="Cna protein B-type domain"/>
    <property type="match status" value="1"/>
</dbReference>
<gene>
    <name evidence="2" type="ORF">KIPB_002449</name>
    <name evidence="3" type="ORF">KIPB_003699</name>
    <name evidence="4" type="ORF">KIPB_005028</name>
</gene>
<feature type="region of interest" description="Disordered" evidence="1">
    <location>
        <begin position="487"/>
        <end position="509"/>
    </location>
</feature>
<dbReference type="InterPro" id="IPR008969">
    <property type="entry name" value="CarboxyPept-like_regulatory"/>
</dbReference>
<dbReference type="SUPFAM" id="SSF49464">
    <property type="entry name" value="Carboxypeptidase regulatory domain-like"/>
    <property type="match status" value="1"/>
</dbReference>
<dbReference type="Proteomes" id="UP000265618">
    <property type="component" value="Unassembled WGS sequence"/>
</dbReference>
<organism evidence="4 5">
    <name type="scientific">Kipferlia bialata</name>
    <dbReference type="NCBI Taxonomy" id="797122"/>
    <lineage>
        <taxon>Eukaryota</taxon>
        <taxon>Metamonada</taxon>
        <taxon>Carpediemonas-like organisms</taxon>
        <taxon>Kipferlia</taxon>
    </lineage>
</organism>
<evidence type="ECO:0000313" key="3">
    <source>
        <dbReference type="EMBL" id="GIQ82540.1"/>
    </source>
</evidence>
<accession>A0A9K3CUR3</accession>
<comment type="caution">
    <text evidence="4">The sequence shown here is derived from an EMBL/GenBank/DDBJ whole genome shotgun (WGS) entry which is preliminary data.</text>
</comment>
<reference evidence="4" key="1">
    <citation type="submission" date="2016-10" db="EMBL/GenBank/DDBJ databases">
        <authorList>
            <person name="Tanifuji G."/>
            <person name="Kume K."/>
            <person name="Nakayama T."/>
            <person name="Takabayashi S."/>
            <person name="Hashimoto T."/>
        </authorList>
    </citation>
    <scope>NUCLEOTIDE SEQUENCE</scope>
    <source>
        <strain evidence="4">NY0173</strain>
    </source>
</reference>
<proteinExistence type="predicted"/>